<evidence type="ECO:0000259" key="16">
    <source>
        <dbReference type="Pfam" id="PF00667"/>
    </source>
</evidence>
<feature type="binding site" evidence="13">
    <location>
        <begin position="417"/>
        <end position="420"/>
    </location>
    <ligand>
        <name>FAD</name>
        <dbReference type="ChEBI" id="CHEBI:57692"/>
    </ligand>
</feature>
<dbReference type="GO" id="GO:0005829">
    <property type="term" value="C:cytosol"/>
    <property type="evidence" value="ECO:0007669"/>
    <property type="project" value="UniProtKB-ARBA"/>
</dbReference>
<evidence type="ECO:0000256" key="8">
    <source>
        <dbReference type="ARBA" id="ARBA00022857"/>
    </source>
</evidence>
<dbReference type="GO" id="GO:0050660">
    <property type="term" value="F:flavin adenine dinucleotide binding"/>
    <property type="evidence" value="ECO:0007669"/>
    <property type="project" value="UniProtKB-UniRule"/>
</dbReference>
<comment type="similarity">
    <text evidence="13">Belongs to the NADPH-dependent diflavin oxidoreductase NDOR1 family.</text>
</comment>
<dbReference type="FunFam" id="1.20.990.10:FF:000008">
    <property type="entry name" value="NADPH-dependent diflavin oxidoreductase 1"/>
    <property type="match status" value="1"/>
</dbReference>
<gene>
    <name evidence="17" type="ORF">MELIAE_LOCUS6778</name>
</gene>
<reference evidence="17" key="1">
    <citation type="submission" date="2021-12" db="EMBL/GenBank/DDBJ databases">
        <authorList>
            <person name="King R."/>
        </authorList>
    </citation>
    <scope>NUCLEOTIDE SEQUENCE</scope>
</reference>
<dbReference type="HAMAP" id="MF_03178">
    <property type="entry name" value="NDOR1"/>
    <property type="match status" value="1"/>
</dbReference>
<dbReference type="OrthoDB" id="1856718at2759"/>
<dbReference type="Gene3D" id="1.20.990.10">
    <property type="entry name" value="NADPH-cytochrome p450 Reductase, Chain A, domain 3"/>
    <property type="match status" value="1"/>
</dbReference>
<dbReference type="Pfam" id="PF00667">
    <property type="entry name" value="FAD_binding_1"/>
    <property type="match status" value="1"/>
</dbReference>
<dbReference type="InterPro" id="IPR039261">
    <property type="entry name" value="FNR_nucleotide-bd"/>
</dbReference>
<name>A0A9P0B1L8_BRAAE</name>
<evidence type="ECO:0000256" key="6">
    <source>
        <dbReference type="ARBA" id="ARBA00022643"/>
    </source>
</evidence>
<feature type="domain" description="Oxidoreductase FAD/NAD(P)-binding" evidence="14">
    <location>
        <begin position="453"/>
        <end position="560"/>
    </location>
</feature>
<feature type="binding site" evidence="13">
    <location>
        <position position="134"/>
    </location>
    <ligand>
        <name>FMN</name>
        <dbReference type="ChEBI" id="CHEBI:58210"/>
    </ligand>
</feature>
<dbReference type="Gene3D" id="3.40.50.360">
    <property type="match status" value="1"/>
</dbReference>
<evidence type="ECO:0000256" key="12">
    <source>
        <dbReference type="ARBA" id="ARBA00063044"/>
    </source>
</evidence>
<feature type="binding site" evidence="13">
    <location>
        <position position="595"/>
    </location>
    <ligand>
        <name>FAD</name>
        <dbReference type="ChEBI" id="CHEBI:57692"/>
    </ligand>
</feature>
<dbReference type="Proteomes" id="UP001154078">
    <property type="component" value="Chromosome 4"/>
</dbReference>
<comment type="similarity">
    <text evidence="13">In the N-terminal section; belongs to the flavodoxin family.</text>
</comment>
<evidence type="ECO:0000256" key="4">
    <source>
        <dbReference type="ARBA" id="ARBA00022490"/>
    </source>
</evidence>
<dbReference type="GO" id="GO:0050661">
    <property type="term" value="F:NADP binding"/>
    <property type="evidence" value="ECO:0007669"/>
    <property type="project" value="UniProtKB-UniRule"/>
</dbReference>
<dbReference type="InterPro" id="IPR003097">
    <property type="entry name" value="CysJ-like_FAD-binding"/>
</dbReference>
<keyword evidence="4 13" id="KW-0963">Cytoplasm</keyword>
<dbReference type="Gene3D" id="2.40.30.10">
    <property type="entry name" value="Translation factors"/>
    <property type="match status" value="1"/>
</dbReference>
<dbReference type="InterPro" id="IPR001709">
    <property type="entry name" value="Flavoprot_Pyr_Nucl_cyt_Rdtase"/>
</dbReference>
<evidence type="ECO:0000256" key="9">
    <source>
        <dbReference type="ARBA" id="ARBA00023002"/>
    </source>
</evidence>
<comment type="cofactor">
    <cofactor evidence="2 13">
        <name>FAD</name>
        <dbReference type="ChEBI" id="CHEBI:57692"/>
    </cofactor>
</comment>
<feature type="binding site" evidence="13">
    <location>
        <begin position="99"/>
        <end position="108"/>
    </location>
    <ligand>
        <name>FMN</name>
        <dbReference type="ChEBI" id="CHEBI:58210"/>
    </ligand>
</feature>
<comment type="caution">
    <text evidence="13">Lacks conserved residue(s) required for the propagation of feature annotation.</text>
</comment>
<keyword evidence="8 13" id="KW-0521">NADP</keyword>
<evidence type="ECO:0000256" key="13">
    <source>
        <dbReference type="HAMAP-Rule" id="MF_03178"/>
    </source>
</evidence>
<keyword evidence="7 13" id="KW-0274">FAD</keyword>
<dbReference type="GO" id="GO:0005634">
    <property type="term" value="C:nucleus"/>
    <property type="evidence" value="ECO:0007669"/>
    <property type="project" value="UniProtKB-ARBA"/>
</dbReference>
<dbReference type="SUPFAM" id="SSF52218">
    <property type="entry name" value="Flavoproteins"/>
    <property type="match status" value="1"/>
</dbReference>
<evidence type="ECO:0000259" key="15">
    <source>
        <dbReference type="Pfam" id="PF00258"/>
    </source>
</evidence>
<dbReference type="GO" id="GO:0016651">
    <property type="term" value="F:oxidoreductase activity, acting on NAD(P)H"/>
    <property type="evidence" value="ECO:0007669"/>
    <property type="project" value="UniProtKB-UniRule"/>
</dbReference>
<dbReference type="FunFam" id="3.40.50.360:FF:000015">
    <property type="entry name" value="NADPH-dependent diflavin oxidoreductase 1"/>
    <property type="match status" value="1"/>
</dbReference>
<comment type="cofactor">
    <cofactor evidence="1 13">
        <name>FMN</name>
        <dbReference type="ChEBI" id="CHEBI:58210"/>
    </cofactor>
</comment>
<dbReference type="EMBL" id="OV121135">
    <property type="protein sequence ID" value="CAH0555397.1"/>
    <property type="molecule type" value="Genomic_DNA"/>
</dbReference>
<keyword evidence="6 13" id="KW-0288">FMN</keyword>
<dbReference type="InterPro" id="IPR029039">
    <property type="entry name" value="Flavoprotein-like_sf"/>
</dbReference>
<comment type="catalytic activity">
    <reaction evidence="10">
        <text>2 oxidized [2Fe-2S]-[protein] + NADPH = 2 reduced [2Fe-2S]-[protein] + NADP(+) + H(+)</text>
        <dbReference type="Rhea" id="RHEA:67716"/>
        <dbReference type="Rhea" id="RHEA-COMP:17327"/>
        <dbReference type="Rhea" id="RHEA-COMP:17328"/>
        <dbReference type="ChEBI" id="CHEBI:15378"/>
        <dbReference type="ChEBI" id="CHEBI:33737"/>
        <dbReference type="ChEBI" id="CHEBI:33738"/>
        <dbReference type="ChEBI" id="CHEBI:57783"/>
        <dbReference type="ChEBI" id="CHEBI:58349"/>
    </reaction>
    <physiologicalReaction direction="left-to-right" evidence="10">
        <dbReference type="Rhea" id="RHEA:67717"/>
    </physiologicalReaction>
</comment>
<evidence type="ECO:0000256" key="2">
    <source>
        <dbReference type="ARBA" id="ARBA00001974"/>
    </source>
</evidence>
<dbReference type="FunFam" id="3.40.50.80:FF:000030">
    <property type="entry name" value="NADPH-dependent diflavin oxidoreductase 1"/>
    <property type="match status" value="1"/>
</dbReference>
<evidence type="ECO:0000256" key="5">
    <source>
        <dbReference type="ARBA" id="ARBA00022630"/>
    </source>
</evidence>
<proteinExistence type="inferred from homology"/>
<dbReference type="SUPFAM" id="SSF52343">
    <property type="entry name" value="Ferredoxin reductase-like, C-terminal NADP-linked domain"/>
    <property type="match status" value="1"/>
</dbReference>
<evidence type="ECO:0000313" key="18">
    <source>
        <dbReference type="Proteomes" id="UP001154078"/>
    </source>
</evidence>
<evidence type="ECO:0000256" key="10">
    <source>
        <dbReference type="ARBA" id="ARBA00052174"/>
    </source>
</evidence>
<dbReference type="Gene3D" id="3.40.50.80">
    <property type="entry name" value="Nucleotide-binding domain of ferredoxin-NADP reductase (FNR) module"/>
    <property type="match status" value="1"/>
</dbReference>
<evidence type="ECO:0000259" key="14">
    <source>
        <dbReference type="Pfam" id="PF00175"/>
    </source>
</evidence>
<feature type="binding site" evidence="13">
    <location>
        <begin position="14"/>
        <end position="19"/>
    </location>
    <ligand>
        <name>FMN</name>
        <dbReference type="ChEBI" id="CHEBI:58210"/>
    </ligand>
</feature>
<dbReference type="InterPro" id="IPR001433">
    <property type="entry name" value="OxRdtase_FAD/NAD-bd"/>
</dbReference>
<dbReference type="InterPro" id="IPR001094">
    <property type="entry name" value="Flavdoxin-like"/>
</dbReference>
<evidence type="ECO:0000256" key="3">
    <source>
        <dbReference type="ARBA" id="ARBA00004496"/>
    </source>
</evidence>
<dbReference type="EC" id="1.18.1.-" evidence="13"/>
<comment type="function">
    <text evidence="11">NADPH-dependent reductase which is a central component of the cytosolic iron-sulfur (Fe-S) protein assembly (CIA) machinery. Transfers electrons from NADPH via its FAD and FMN prosthetic groups to the [2Fe-2S] cluster of CIAPIN1, another key component of the CIA machinery. In turn, this reduced cluster provides electrons for assembly of cytosolic iron-sulfur cluster proteins. It can also reduce the [2Fe-2S] cluster of CISD1 and activate this protein implicated in Fe/S cluster repair. In vitro can fully activate methionine synthase/MTR in the presence of soluble cytochrome b5/CYB5A.</text>
</comment>
<feature type="binding site" evidence="13">
    <location>
        <position position="458"/>
    </location>
    <ligand>
        <name>NADP(+)</name>
        <dbReference type="ChEBI" id="CHEBI:58349"/>
    </ligand>
</feature>
<dbReference type="AlphaFoldDB" id="A0A9P0B1L8"/>
<comment type="similarity">
    <text evidence="13">In the C-terminal section; belongs to the flavoprotein pyridine nucleotide cytochrome reductase family.</text>
</comment>
<comment type="function">
    <text evidence="13">NADPH-dependent reductase which is a central component of the cytosolic iron-sulfur (Fe-S) protein assembly (CIA) machinery. Transfers electrons from NADPH via its FAD and FMN prosthetic groups to the [2Fe-2S] cluster of the anamorsin/DRE2 homolog, another key component of the CIA machinery. In turn, this reduced cluster provides electrons for assembly of cytosolic iron-sulfur cluster proteins.</text>
</comment>
<feature type="binding site" evidence="13">
    <location>
        <position position="351"/>
    </location>
    <ligand>
        <name>FAD</name>
        <dbReference type="ChEBI" id="CHEBI:57692"/>
    </ligand>
</feature>
<dbReference type="PANTHER" id="PTHR19384">
    <property type="entry name" value="NITRIC OXIDE SYNTHASE-RELATED"/>
    <property type="match status" value="1"/>
</dbReference>
<dbReference type="PRINTS" id="PR00371">
    <property type="entry name" value="FPNCR"/>
</dbReference>
<dbReference type="PANTHER" id="PTHR19384:SF10">
    <property type="entry name" value="NADPH-DEPENDENT DIFLAVIN OXIDOREDUCTASE 1"/>
    <property type="match status" value="1"/>
</dbReference>
<feature type="domain" description="Sulfite reductase [NADPH] flavoprotein alpha-component-like FAD-binding" evidence="16">
    <location>
        <begin position="204"/>
        <end position="422"/>
    </location>
</feature>
<comment type="subunit">
    <text evidence="12">Interacts with CIAPIN1; as part of the cytosolic iron-sulfur (Fe-S) protein assembly (CIA) machinery. Interacts with DCPS.</text>
</comment>
<feature type="binding site" evidence="13">
    <location>
        <begin position="516"/>
        <end position="517"/>
    </location>
    <ligand>
        <name>NADP(+)</name>
        <dbReference type="ChEBI" id="CHEBI:58349"/>
    </ligand>
</feature>
<dbReference type="InterPro" id="IPR023173">
    <property type="entry name" value="NADPH_Cyt_P450_Rdtase_alpha"/>
</dbReference>
<comment type="subcellular location">
    <subcellularLocation>
        <location evidence="3 13">Cytoplasm</location>
    </subcellularLocation>
</comment>
<keyword evidence="9 13" id="KW-0560">Oxidoreductase</keyword>
<evidence type="ECO:0000313" key="17">
    <source>
        <dbReference type="EMBL" id="CAH0555397.1"/>
    </source>
</evidence>
<feature type="binding site" evidence="13">
    <location>
        <begin position="61"/>
        <end position="64"/>
    </location>
    <ligand>
        <name>FMN</name>
        <dbReference type="ChEBI" id="CHEBI:58210"/>
    </ligand>
</feature>
<evidence type="ECO:0000256" key="11">
    <source>
        <dbReference type="ARBA" id="ARBA00059862"/>
    </source>
</evidence>
<keyword evidence="18" id="KW-1185">Reference proteome</keyword>
<feature type="binding site" evidence="13">
    <location>
        <begin position="522"/>
        <end position="526"/>
    </location>
    <ligand>
        <name>NADP(+)</name>
        <dbReference type="ChEBI" id="CHEBI:58349"/>
    </ligand>
</feature>
<evidence type="ECO:0000256" key="1">
    <source>
        <dbReference type="ARBA" id="ARBA00001917"/>
    </source>
</evidence>
<dbReference type="InterPro" id="IPR028879">
    <property type="entry name" value="NDOR1"/>
</dbReference>
<dbReference type="GO" id="GO:0010181">
    <property type="term" value="F:FMN binding"/>
    <property type="evidence" value="ECO:0007669"/>
    <property type="project" value="UniProtKB-UniRule"/>
</dbReference>
<dbReference type="InterPro" id="IPR017938">
    <property type="entry name" value="Riboflavin_synthase-like_b-brl"/>
</dbReference>
<accession>A0A9P0B1L8</accession>
<sequence>MTFQNVKITVLYGSQTGNSQDVAERIWRECKRFYFSCSVKSMDEYDVLELINETCVVFVCATTGQGEEPDNMKSFWRFLLRKSLPHDSLSGIRYGVLGLGDSSYAKYNFVAKRLHKRILQLGGNPILPLGLGDDQHDLGYDATVDPWIEQLWEKLLISYPLPKDLKPLDKNLAILPRWKVSSKLLDNNFYVNKTQSIYYSTRKTTDFNLTVLENSRLTSGDHFQDVRLLKFQTTGQKYIPGDLVVLRPKNFPWKIEEFRNVLESNGVKIPPKTVFNLSQNDPDMPLPEVLKYEVTFQQLCEEYWDLMAIPRRHVFNILAQITDSELEREKCIEFTTAEGQNDLYSYTNRPRRNIVEVLSDFPHATKNLTKELLFEILPPIKPREFSIASSCKAHKNEIHVLLAIVRYKTKLMKERLGLCSNYLSNLTSGDSITAWLKGGSFKFPQKQDVPVILVGPGTGVAPFRNYILEKVNDNVVTPENMILIFGCRNKNKDFLCKNDFEKLDNEKKITLICAFSRDQDHKIYVQHQILNNSEKIFKALTSGGYVFVAGNAKQMPQSVRQAFVDVLVKHGMSDDEATKFIETMEKTNRYQTECWS</sequence>
<dbReference type="PRINTS" id="PR00369">
    <property type="entry name" value="FLAVODOXIN"/>
</dbReference>
<organism evidence="17 18">
    <name type="scientific">Brassicogethes aeneus</name>
    <name type="common">Rape pollen beetle</name>
    <name type="synonym">Meligethes aeneus</name>
    <dbReference type="NCBI Taxonomy" id="1431903"/>
    <lineage>
        <taxon>Eukaryota</taxon>
        <taxon>Metazoa</taxon>
        <taxon>Ecdysozoa</taxon>
        <taxon>Arthropoda</taxon>
        <taxon>Hexapoda</taxon>
        <taxon>Insecta</taxon>
        <taxon>Pterygota</taxon>
        <taxon>Neoptera</taxon>
        <taxon>Endopterygota</taxon>
        <taxon>Coleoptera</taxon>
        <taxon>Polyphaga</taxon>
        <taxon>Cucujiformia</taxon>
        <taxon>Nitidulidae</taxon>
        <taxon>Meligethinae</taxon>
        <taxon>Brassicogethes</taxon>
    </lineage>
</organism>
<feature type="domain" description="Flavodoxin-like" evidence="15">
    <location>
        <begin position="10"/>
        <end position="147"/>
    </location>
</feature>
<dbReference type="GO" id="GO:0160246">
    <property type="term" value="F:NADPH-iron-sulfur [2Fe-2S] protein oxidoreductase activity"/>
    <property type="evidence" value="ECO:0007669"/>
    <property type="project" value="InterPro"/>
</dbReference>
<dbReference type="GO" id="GO:0016226">
    <property type="term" value="P:iron-sulfur cluster assembly"/>
    <property type="evidence" value="ECO:0007669"/>
    <property type="project" value="UniProtKB-UniRule"/>
</dbReference>
<dbReference type="Pfam" id="PF00258">
    <property type="entry name" value="Flavodoxin_1"/>
    <property type="match status" value="1"/>
</dbReference>
<evidence type="ECO:0000256" key="7">
    <source>
        <dbReference type="ARBA" id="ARBA00022827"/>
    </source>
</evidence>
<dbReference type="SUPFAM" id="SSF63380">
    <property type="entry name" value="Riboflavin synthase domain-like"/>
    <property type="match status" value="1"/>
</dbReference>
<protein>
    <recommendedName>
        <fullName evidence="13">NADPH-dependent diflavin oxidoreductase 1</fullName>
        <ecNumber evidence="13">1.18.1.-</ecNumber>
    </recommendedName>
    <alternativeName>
        <fullName evidence="13">NADPH-dependent FMN and FAD-containing oxidoreductase</fullName>
    </alternativeName>
</protein>
<feature type="binding site" evidence="13">
    <location>
        <begin position="383"/>
        <end position="386"/>
    </location>
    <ligand>
        <name>FAD</name>
        <dbReference type="ChEBI" id="CHEBI:57692"/>
    </ligand>
</feature>
<keyword evidence="5 13" id="KW-0285">Flavoprotein</keyword>
<dbReference type="InterPro" id="IPR008254">
    <property type="entry name" value="Flavodoxin/NO_synth"/>
</dbReference>
<dbReference type="Pfam" id="PF00175">
    <property type="entry name" value="NAD_binding_1"/>
    <property type="match status" value="1"/>
</dbReference>